<evidence type="ECO:0000313" key="6">
    <source>
        <dbReference type="EMBL" id="RKK05452.1"/>
    </source>
</evidence>
<dbReference type="RefSeq" id="WP_120637118.1">
    <property type="nucleotide sequence ID" value="NZ_RAQU01000016.1"/>
</dbReference>
<dbReference type="CDD" id="cd08422">
    <property type="entry name" value="PBP2_CrgA_like"/>
    <property type="match status" value="1"/>
</dbReference>
<comment type="caution">
    <text evidence="6">The sequence shown here is derived from an EMBL/GenBank/DDBJ whole genome shotgun (WGS) entry which is preliminary data.</text>
</comment>
<organism evidence="6 9">
    <name type="scientific">Teichococcus wenyumeiae</name>
    <dbReference type="NCBI Taxonomy" id="2478470"/>
    <lineage>
        <taxon>Bacteria</taxon>
        <taxon>Pseudomonadati</taxon>
        <taxon>Pseudomonadota</taxon>
        <taxon>Alphaproteobacteria</taxon>
        <taxon>Acetobacterales</taxon>
        <taxon>Roseomonadaceae</taxon>
        <taxon>Roseomonas</taxon>
    </lineage>
</organism>
<dbReference type="EMBL" id="RFLX01000017">
    <property type="protein sequence ID" value="RMI19610.1"/>
    <property type="molecule type" value="Genomic_DNA"/>
</dbReference>
<dbReference type="PROSITE" id="PS50931">
    <property type="entry name" value="HTH_LYSR"/>
    <property type="match status" value="1"/>
</dbReference>
<dbReference type="Proteomes" id="UP000278036">
    <property type="component" value="Unassembled WGS sequence"/>
</dbReference>
<dbReference type="FunCoup" id="A0A3A9JFT9">
    <property type="interactions" value="70"/>
</dbReference>
<dbReference type="Pfam" id="PF00126">
    <property type="entry name" value="HTH_1"/>
    <property type="match status" value="1"/>
</dbReference>
<evidence type="ECO:0000313" key="7">
    <source>
        <dbReference type="EMBL" id="RMI19610.1"/>
    </source>
</evidence>
<keyword evidence="4" id="KW-0804">Transcription</keyword>
<dbReference type="InterPro" id="IPR000847">
    <property type="entry name" value="LysR_HTH_N"/>
</dbReference>
<keyword evidence="3" id="KW-0238">DNA-binding</keyword>
<dbReference type="PANTHER" id="PTHR30537">
    <property type="entry name" value="HTH-TYPE TRANSCRIPTIONAL REGULATOR"/>
    <property type="match status" value="1"/>
</dbReference>
<dbReference type="InterPro" id="IPR058163">
    <property type="entry name" value="LysR-type_TF_proteobact-type"/>
</dbReference>
<dbReference type="PANTHER" id="PTHR30537:SF5">
    <property type="entry name" value="HTH-TYPE TRANSCRIPTIONAL ACTIVATOR TTDR-RELATED"/>
    <property type="match status" value="1"/>
</dbReference>
<gene>
    <name evidence="6" type="ORF">D6Z83_04395</name>
    <name evidence="7" type="ORF">EBE87_19230</name>
</gene>
<dbReference type="GO" id="GO:0006351">
    <property type="term" value="P:DNA-templated transcription"/>
    <property type="evidence" value="ECO:0007669"/>
    <property type="project" value="TreeGrafter"/>
</dbReference>
<dbReference type="GO" id="GO:0043565">
    <property type="term" value="F:sequence-specific DNA binding"/>
    <property type="evidence" value="ECO:0007669"/>
    <property type="project" value="TreeGrafter"/>
</dbReference>
<comment type="similarity">
    <text evidence="1">Belongs to the LysR transcriptional regulatory family.</text>
</comment>
<dbReference type="Gene3D" id="1.10.10.10">
    <property type="entry name" value="Winged helix-like DNA-binding domain superfamily/Winged helix DNA-binding domain"/>
    <property type="match status" value="1"/>
</dbReference>
<dbReference type="Pfam" id="PF03466">
    <property type="entry name" value="LysR_substrate"/>
    <property type="match status" value="1"/>
</dbReference>
<evidence type="ECO:0000256" key="4">
    <source>
        <dbReference type="ARBA" id="ARBA00023163"/>
    </source>
</evidence>
<protein>
    <submittedName>
        <fullName evidence="6">LysR family transcriptional regulator</fullName>
    </submittedName>
</protein>
<dbReference type="InterPro" id="IPR036388">
    <property type="entry name" value="WH-like_DNA-bd_sf"/>
</dbReference>
<accession>A0A3A9JFT9</accession>
<dbReference type="GO" id="GO:0003700">
    <property type="term" value="F:DNA-binding transcription factor activity"/>
    <property type="evidence" value="ECO:0007669"/>
    <property type="project" value="InterPro"/>
</dbReference>
<dbReference type="EMBL" id="RAQU01000016">
    <property type="protein sequence ID" value="RKK05452.1"/>
    <property type="molecule type" value="Genomic_DNA"/>
</dbReference>
<dbReference type="FunFam" id="1.10.10.10:FF:000001">
    <property type="entry name" value="LysR family transcriptional regulator"/>
    <property type="match status" value="1"/>
</dbReference>
<evidence type="ECO:0000256" key="1">
    <source>
        <dbReference type="ARBA" id="ARBA00009437"/>
    </source>
</evidence>
<keyword evidence="8" id="KW-1185">Reference proteome</keyword>
<dbReference type="SUPFAM" id="SSF46785">
    <property type="entry name" value="Winged helix' DNA-binding domain"/>
    <property type="match status" value="1"/>
</dbReference>
<dbReference type="SUPFAM" id="SSF53850">
    <property type="entry name" value="Periplasmic binding protein-like II"/>
    <property type="match status" value="1"/>
</dbReference>
<dbReference type="Proteomes" id="UP000274097">
    <property type="component" value="Unassembled WGS sequence"/>
</dbReference>
<feature type="domain" description="HTH lysR-type" evidence="5">
    <location>
        <begin position="1"/>
        <end position="59"/>
    </location>
</feature>
<dbReference type="InterPro" id="IPR036390">
    <property type="entry name" value="WH_DNA-bd_sf"/>
</dbReference>
<dbReference type="InParanoid" id="A0A3A9JFT9"/>
<evidence type="ECO:0000313" key="9">
    <source>
        <dbReference type="Proteomes" id="UP000278036"/>
    </source>
</evidence>
<dbReference type="InterPro" id="IPR005119">
    <property type="entry name" value="LysR_subst-bd"/>
</dbReference>
<sequence length="308" mass="34124">MSSLQAMELFVGAVREGSFSAAGRRAGLSPASVARHVAALEARMGVQLLNRTSRSLALTEAGQEYYARLEQILQDIKEAEGAATALQSTPRGSLRVHSRMMFGMRVVTPLIPEFQARYPELRVELRLSERPAQLSEQEFDIELRIGAPPDSQFKQRLLLRSERIMVASPGYLAARPAIATPRDLLAHRCLTYWNGPEDVVWRFLRDGAVEELPIPSRFTTNNGEVLRQLAIAGHGIAMLDDYTVQRDLRAGRLARVLPQWQATNTSFGSGIYAVFHQTRLPAKTRAFLDFLAEALPRVMAGGGEVELG</sequence>
<keyword evidence="2" id="KW-0805">Transcription regulation</keyword>
<reference evidence="6 9" key="1">
    <citation type="submission" date="2018-09" db="EMBL/GenBank/DDBJ databases">
        <title>Roseomonas sp. nov., isolated from feces of Tibetan antelopes in the Qinghai-Tibet plateau, China.</title>
        <authorList>
            <person name="Tian Z."/>
        </authorList>
    </citation>
    <scope>NUCLEOTIDE SEQUENCE [LARGE SCALE GENOMIC DNA]</scope>
    <source>
        <strain evidence="7 8">Z23</strain>
        <strain evidence="6 9">Z24</strain>
    </source>
</reference>
<evidence type="ECO:0000313" key="8">
    <source>
        <dbReference type="Proteomes" id="UP000274097"/>
    </source>
</evidence>
<dbReference type="Gene3D" id="3.40.190.290">
    <property type="match status" value="1"/>
</dbReference>
<evidence type="ECO:0000256" key="2">
    <source>
        <dbReference type="ARBA" id="ARBA00023015"/>
    </source>
</evidence>
<dbReference type="OrthoDB" id="9812435at2"/>
<evidence type="ECO:0000256" key="3">
    <source>
        <dbReference type="ARBA" id="ARBA00023125"/>
    </source>
</evidence>
<proteinExistence type="inferred from homology"/>
<evidence type="ECO:0000259" key="5">
    <source>
        <dbReference type="PROSITE" id="PS50931"/>
    </source>
</evidence>
<dbReference type="AlphaFoldDB" id="A0A3A9JFT9"/>
<name>A0A3A9JFT9_9PROT</name>